<keyword evidence="3" id="KW-0399">Innate immunity</keyword>
<dbReference type="Proteomes" id="UP001501920">
    <property type="component" value="Chromosome 2"/>
</dbReference>
<dbReference type="PANTHER" id="PTHR46985:SF2">
    <property type="entry name" value="APOPTOSIS-ASSOCIATED SPECK-LIKE PROTEIN CONTAINING A CARD"/>
    <property type="match status" value="1"/>
</dbReference>
<reference evidence="7" key="2">
    <citation type="submission" date="2025-08" db="UniProtKB">
        <authorList>
            <consortium name="Ensembl"/>
        </authorList>
    </citation>
    <scope>IDENTIFICATION</scope>
</reference>
<dbReference type="GO" id="GO:0042981">
    <property type="term" value="P:regulation of apoptotic process"/>
    <property type="evidence" value="ECO:0007669"/>
    <property type="project" value="InterPro"/>
</dbReference>
<evidence type="ECO:0000313" key="7">
    <source>
        <dbReference type="Ensembl" id="ENSPNAP00000014698.2"/>
    </source>
</evidence>
<sequence length="102" mass="11988">MICCPKRKTMIRWWAEFVDSNRKELIKRVVSVDPILDELYQFIGDDKYSQIRLAKTNPDKMRELYTILDGAGQMLKAEFYNSLLNHEKCLVEDFSLKGCKGH</sequence>
<keyword evidence="8" id="KW-1185">Reference proteome</keyword>
<keyword evidence="4" id="KW-0391">Immunity</keyword>
<dbReference type="AlphaFoldDB" id="A0A3B4CTM3"/>
<evidence type="ECO:0000256" key="5">
    <source>
        <dbReference type="ARBA" id="ARBA00023198"/>
    </source>
</evidence>
<dbReference type="GeneTree" id="ENSGT01110000267532"/>
<protein>
    <recommendedName>
        <fullName evidence="6">CARD domain-containing protein</fullName>
    </recommendedName>
</protein>
<evidence type="ECO:0000259" key="6">
    <source>
        <dbReference type="PROSITE" id="PS50209"/>
    </source>
</evidence>
<dbReference type="InterPro" id="IPR001315">
    <property type="entry name" value="CARD"/>
</dbReference>
<dbReference type="InterPro" id="IPR051249">
    <property type="entry name" value="NLRP_Inflammasome"/>
</dbReference>
<dbReference type="SUPFAM" id="SSF47986">
    <property type="entry name" value="DEATH domain"/>
    <property type="match status" value="1"/>
</dbReference>
<dbReference type="OMA" id="DRECKCH"/>
<dbReference type="InterPro" id="IPR011029">
    <property type="entry name" value="DEATH-like_dom_sf"/>
</dbReference>
<keyword evidence="2" id="KW-0963">Cytoplasm</keyword>
<dbReference type="GO" id="GO:0045087">
    <property type="term" value="P:innate immune response"/>
    <property type="evidence" value="ECO:0007669"/>
    <property type="project" value="UniProtKB-KW"/>
</dbReference>
<evidence type="ECO:0000256" key="4">
    <source>
        <dbReference type="ARBA" id="ARBA00022859"/>
    </source>
</evidence>
<reference evidence="7 8" key="1">
    <citation type="submission" date="2020-10" db="EMBL/GenBank/DDBJ databases">
        <title>Pygocentrus nattereri (red-bellied piranha) genome, fPygNat1, primary haplotype.</title>
        <authorList>
            <person name="Myers G."/>
            <person name="Meyer A."/>
            <person name="Karagic N."/>
            <person name="Pippel M."/>
            <person name="Winkler S."/>
            <person name="Tracey A."/>
            <person name="Wood J."/>
            <person name="Formenti G."/>
            <person name="Howe K."/>
            <person name="Fedrigo O."/>
            <person name="Jarvis E.D."/>
        </authorList>
    </citation>
    <scope>NUCLEOTIDE SEQUENCE [LARGE SCALE GENOMIC DNA]</scope>
</reference>
<dbReference type="Gene3D" id="1.10.533.10">
    <property type="entry name" value="Death Domain, Fas"/>
    <property type="match status" value="1"/>
</dbReference>
<dbReference type="PROSITE" id="PS50209">
    <property type="entry name" value="CARD"/>
    <property type="match status" value="1"/>
</dbReference>
<dbReference type="Ensembl" id="ENSPNAT00000022677.2">
    <property type="protein sequence ID" value="ENSPNAP00000014698.2"/>
    <property type="gene ID" value="ENSPNAG00000020666.2"/>
</dbReference>
<accession>A0A3B4CTM3</accession>
<evidence type="ECO:0000256" key="3">
    <source>
        <dbReference type="ARBA" id="ARBA00022588"/>
    </source>
</evidence>
<comment type="subcellular location">
    <subcellularLocation>
        <location evidence="1">Cytoplasm</location>
        <location evidence="1">Cytosol</location>
    </subcellularLocation>
</comment>
<evidence type="ECO:0000256" key="1">
    <source>
        <dbReference type="ARBA" id="ARBA00004514"/>
    </source>
</evidence>
<proteinExistence type="predicted"/>
<evidence type="ECO:0000256" key="2">
    <source>
        <dbReference type="ARBA" id="ARBA00022490"/>
    </source>
</evidence>
<reference evidence="7" key="3">
    <citation type="submission" date="2025-09" db="UniProtKB">
        <authorList>
            <consortium name="Ensembl"/>
        </authorList>
    </citation>
    <scope>IDENTIFICATION</scope>
</reference>
<feature type="domain" description="CARD" evidence="6">
    <location>
        <begin position="16"/>
        <end position="98"/>
    </location>
</feature>
<dbReference type="FunFam" id="1.10.533.10:FF:000013">
    <property type="entry name" value="Apoptosis-associated speck-like protein containing a CARD"/>
    <property type="match status" value="1"/>
</dbReference>
<dbReference type="GO" id="GO:0006954">
    <property type="term" value="P:inflammatory response"/>
    <property type="evidence" value="ECO:0007669"/>
    <property type="project" value="UniProtKB-KW"/>
</dbReference>
<dbReference type="Pfam" id="PF00619">
    <property type="entry name" value="CARD"/>
    <property type="match status" value="1"/>
</dbReference>
<dbReference type="GO" id="GO:0005829">
    <property type="term" value="C:cytosol"/>
    <property type="evidence" value="ECO:0007669"/>
    <property type="project" value="UniProtKB-SubCell"/>
</dbReference>
<keyword evidence="5" id="KW-0395">Inflammatory response</keyword>
<organism evidence="7 8">
    <name type="scientific">Pygocentrus nattereri</name>
    <name type="common">Red-bellied piranha</name>
    <dbReference type="NCBI Taxonomy" id="42514"/>
    <lineage>
        <taxon>Eukaryota</taxon>
        <taxon>Metazoa</taxon>
        <taxon>Chordata</taxon>
        <taxon>Craniata</taxon>
        <taxon>Vertebrata</taxon>
        <taxon>Euteleostomi</taxon>
        <taxon>Actinopterygii</taxon>
        <taxon>Neopterygii</taxon>
        <taxon>Teleostei</taxon>
        <taxon>Ostariophysi</taxon>
        <taxon>Characiformes</taxon>
        <taxon>Characoidei</taxon>
        <taxon>Pygocentrus</taxon>
    </lineage>
</organism>
<name>A0A3B4CTM3_PYGNA</name>
<evidence type="ECO:0000313" key="8">
    <source>
        <dbReference type="Proteomes" id="UP001501920"/>
    </source>
</evidence>
<dbReference type="PANTHER" id="PTHR46985">
    <property type="entry name" value="NACHT, LRR AND PYD DOMAINS-CONTAINING PROTEIN 1"/>
    <property type="match status" value="1"/>
</dbReference>